<reference evidence="2" key="1">
    <citation type="submission" date="2020-06" db="EMBL/GenBank/DDBJ databases">
        <title>Genomic insights into acetone-butanol-ethanol (ABE) fermentation by sequencing solventogenic clostridia strains.</title>
        <authorList>
            <person name="Brown S."/>
        </authorList>
    </citation>
    <scope>NUCLEOTIDE SEQUENCE</scope>
    <source>
        <strain evidence="2">DJ123</strain>
    </source>
</reference>
<sequence length="204" mass="23579">MYGSNQYGVVKYAENIPTPEDINKHKIDLTKYVPPFVVEIPEMKASYDVQGTEIGSLLYYADDVKKQLRIDTATWGLIYWEERYGIETNLDLSYEQRREIVKAKKKGQGTTTKQMIKNVAEAFSGGEVDVIENTAPYTFTIQFIGVKGIPRNMQAFINMLEDIKPAHLGYVFKYTYTSWDYLDNKSLSYNNAESIKWDDLEIYD</sequence>
<dbReference type="AlphaFoldDB" id="A0A1S8QNW6"/>
<dbReference type="Proteomes" id="UP000631418">
    <property type="component" value="Unassembled WGS sequence"/>
</dbReference>
<dbReference type="Pfam" id="PF10076">
    <property type="entry name" value="Phage_Mu_Gp48"/>
    <property type="match status" value="1"/>
</dbReference>
<evidence type="ECO:0000313" key="2">
    <source>
        <dbReference type="EMBL" id="NSB15898.1"/>
    </source>
</evidence>
<reference evidence="1" key="2">
    <citation type="submission" date="2020-11" db="EMBL/GenBank/DDBJ databases">
        <authorList>
            <person name="Thieme N."/>
            <person name="Liebl W."/>
            <person name="Zverlov V."/>
        </authorList>
    </citation>
    <scope>NUCLEOTIDE SEQUENCE</scope>
    <source>
        <strain evidence="1">NT08</strain>
    </source>
</reference>
<gene>
    <name evidence="2" type="ORF">BCD95_004157</name>
    <name evidence="1" type="ORF">IS491_27085</name>
</gene>
<evidence type="ECO:0000313" key="3">
    <source>
        <dbReference type="Proteomes" id="UP000822184"/>
    </source>
</evidence>
<dbReference type="EMBL" id="JADOEF010000004">
    <property type="protein sequence ID" value="MBF7812258.1"/>
    <property type="molecule type" value="Genomic_DNA"/>
</dbReference>
<dbReference type="OMA" id="WGFTVKF"/>
<name>A0A1S8QNW6_CLOBE</name>
<evidence type="ECO:0000313" key="1">
    <source>
        <dbReference type="EMBL" id="MBF7812258.1"/>
    </source>
</evidence>
<dbReference type="RefSeq" id="WP_011968984.1">
    <property type="nucleotide sequence ID" value="NZ_CP073279.1"/>
</dbReference>
<dbReference type="Proteomes" id="UP000822184">
    <property type="component" value="Unassembled WGS sequence"/>
</dbReference>
<accession>A0A1S8QNW6</accession>
<organism evidence="2 3">
    <name type="scientific">Clostridium beijerinckii</name>
    <name type="common">Clostridium MP</name>
    <dbReference type="NCBI Taxonomy" id="1520"/>
    <lineage>
        <taxon>Bacteria</taxon>
        <taxon>Bacillati</taxon>
        <taxon>Bacillota</taxon>
        <taxon>Clostridia</taxon>
        <taxon>Eubacteriales</taxon>
        <taxon>Clostridiaceae</taxon>
        <taxon>Clostridium</taxon>
    </lineage>
</organism>
<proteinExistence type="predicted"/>
<protein>
    <submittedName>
        <fullName evidence="2">Uncharacterized protein YmfQ (DUF2313 family)</fullName>
    </submittedName>
    <submittedName>
        <fullName evidence="1">YmfQ family protein</fullName>
    </submittedName>
</protein>
<dbReference type="EMBL" id="JABTDW010000001">
    <property type="protein sequence ID" value="NSB15898.1"/>
    <property type="molecule type" value="Genomic_DNA"/>
</dbReference>
<comment type="caution">
    <text evidence="2">The sequence shown here is derived from an EMBL/GenBank/DDBJ whole genome shotgun (WGS) entry which is preliminary data.</text>
</comment>
<dbReference type="InterPro" id="IPR018755">
    <property type="entry name" value="Phage_Mu_Gp48"/>
</dbReference>